<dbReference type="Proteomes" id="UP000006898">
    <property type="component" value="Chromosome"/>
</dbReference>
<dbReference type="Pfam" id="PF05685">
    <property type="entry name" value="Uma2"/>
    <property type="match status" value="1"/>
</dbReference>
<dbReference type="SUPFAM" id="SSF52980">
    <property type="entry name" value="Restriction endonuclease-like"/>
    <property type="match status" value="1"/>
</dbReference>
<dbReference type="eggNOG" id="COG4636">
    <property type="taxonomic scope" value="Bacteria"/>
</dbReference>
<dbReference type="InterPro" id="IPR012296">
    <property type="entry name" value="Nuclease_put_TT1808"/>
</dbReference>
<dbReference type="PANTHER" id="PTHR34107:SF4">
    <property type="entry name" value="SLL1222 PROTEIN"/>
    <property type="match status" value="1"/>
</dbReference>
<dbReference type="Gene3D" id="3.90.1570.10">
    <property type="entry name" value="tt1808, chain A"/>
    <property type="match status" value="1"/>
</dbReference>
<dbReference type="EMBL" id="FP565575">
    <property type="protein sequence ID" value="CBE68492.1"/>
    <property type="molecule type" value="Genomic_DNA"/>
</dbReference>
<dbReference type="PANTHER" id="PTHR34107">
    <property type="entry name" value="SLL0198 PROTEIN-RELATED"/>
    <property type="match status" value="1"/>
</dbReference>
<accession>D5MFG1</accession>
<organism evidence="2 3">
    <name type="scientific">Methylomirabilis oxygeniifera</name>
    <dbReference type="NCBI Taxonomy" id="671143"/>
    <lineage>
        <taxon>Bacteria</taxon>
        <taxon>Candidatus Methylomirabilota</taxon>
        <taxon>Candidatus Methylomirabilia</taxon>
        <taxon>Candidatus Methylomirabilales</taxon>
        <taxon>Candidatus Methylomirabilaceae</taxon>
        <taxon>Candidatus Methylomirabilis</taxon>
    </lineage>
</organism>
<evidence type="ECO:0000313" key="3">
    <source>
        <dbReference type="Proteomes" id="UP000006898"/>
    </source>
</evidence>
<dbReference type="CDD" id="cd06260">
    <property type="entry name" value="DUF820-like"/>
    <property type="match status" value="1"/>
</dbReference>
<name>D5MFG1_METO1</name>
<dbReference type="STRING" id="671143.DAMO_1432"/>
<dbReference type="PATRIC" id="fig|671143.5.peg.1256"/>
<sequence>MTVQVKFTYEDYLLFPDDGRRHELIDGEHHVTPSPSERHQRITLNLACSIVDHLKLHPAGRLYTAPFDVILSSFDVVQPDLVFISSAKASIITAHNIQGAPDLLIEILSESTRKTDEIIKRKLYERHGVQEYWIVDPELETVKVYRTTPHGYSRVAELSHEASDTLCTPLLPDLSIPLIDLFK</sequence>
<reference evidence="2 3" key="1">
    <citation type="journal article" date="2010" name="Nature">
        <title>Nitrite-driven anaerobic methane oxidation by oxygenic bacteria.</title>
        <authorList>
            <person name="Ettwig K.F."/>
            <person name="Butler M.K."/>
            <person name="Le Paslier D."/>
            <person name="Pelletier E."/>
            <person name="Mangenot S."/>
            <person name="Kuypers M.M.M."/>
            <person name="Schreiber F."/>
            <person name="Dutilh B.E."/>
            <person name="Zedelius J."/>
            <person name="de Beer D."/>
            <person name="Gloerich J."/>
            <person name="Wessels H.J.C.T."/>
            <person name="van Allen T."/>
            <person name="Luesken F."/>
            <person name="Wu M."/>
            <person name="van de Pas-Schoonen K.T."/>
            <person name="Op den Camp H.J.M."/>
            <person name="Janssen-Megens E.M."/>
            <person name="Francoijs K-J."/>
            <person name="Stunnenberg H."/>
            <person name="Weissenbach J."/>
            <person name="Jetten M.S.M."/>
            <person name="Strous M."/>
        </authorList>
    </citation>
    <scope>NUCLEOTIDE SEQUENCE [LARGE SCALE GENOMIC DNA]</scope>
</reference>
<proteinExistence type="predicted"/>
<dbReference type="HOGENOM" id="CLU_076312_0_1_0"/>
<dbReference type="InterPro" id="IPR011335">
    <property type="entry name" value="Restrct_endonuc-II-like"/>
</dbReference>
<dbReference type="KEGG" id="mox:DAMO_1432"/>
<evidence type="ECO:0000259" key="1">
    <source>
        <dbReference type="Pfam" id="PF05685"/>
    </source>
</evidence>
<gene>
    <name evidence="2" type="ORF">DAMO_1432</name>
</gene>
<evidence type="ECO:0000313" key="2">
    <source>
        <dbReference type="EMBL" id="CBE68492.1"/>
    </source>
</evidence>
<protein>
    <recommendedName>
        <fullName evidence="1">Putative restriction endonuclease domain-containing protein</fullName>
    </recommendedName>
</protein>
<dbReference type="InterPro" id="IPR008538">
    <property type="entry name" value="Uma2"/>
</dbReference>
<dbReference type="AlphaFoldDB" id="D5MFG1"/>
<feature type="domain" description="Putative restriction endonuclease" evidence="1">
    <location>
        <begin position="10"/>
        <end position="177"/>
    </location>
</feature>